<dbReference type="GO" id="GO:0003723">
    <property type="term" value="F:RNA binding"/>
    <property type="evidence" value="ECO:0007669"/>
    <property type="project" value="TreeGrafter"/>
</dbReference>
<dbReference type="PANTHER" id="PTHR21569:SF1">
    <property type="entry name" value="SMALL RIBOSOMAL SUBUNIT PROTEIN US9M"/>
    <property type="match status" value="1"/>
</dbReference>
<dbReference type="AlphaFoldDB" id="A0A7S0PV84"/>
<keyword evidence="3 6" id="KW-0687">Ribonucleoprotein</keyword>
<comment type="similarity">
    <text evidence="1 6">Belongs to the universal ribosomal protein uS9 family.</text>
</comment>
<dbReference type="NCBIfam" id="NF001099">
    <property type="entry name" value="PRK00132.1"/>
    <property type="match status" value="1"/>
</dbReference>
<gene>
    <name evidence="8" type="ORF">MSP1404_LOCUS12475</name>
</gene>
<sequence length="338" mass="37694">MGDDWGSMSNRRVLSLLARRLEAVRLAPSTPPVEGVGRLTLVGRGSAAWSARAEDRRDIASASRSPAMAHWAEWRRGMSKAKWPFPKSGGVEGFPDQYVRSIKRRVTKKEHHVGQNVVPEPTPGVFIGNFPETGVERHFRAIGEETRRAMDTILDIESSSSGDPNKRDLPSMEEIDAEESEEARLRAERRESEKEREDAQRAARVAVRDATGASSATGRRKTSVARVTIRPGDGAITINDRSFDAHIPDINHRGWMIRPFLVTDTMGLFDVDATVRGGGLSGQAQAIRHGLARALELYEPAFRAALKKEGMLTRDSRKVERKKPGRKKARKAFQWVKR</sequence>
<evidence type="ECO:0000256" key="4">
    <source>
        <dbReference type="ARBA" id="ARBA00035152"/>
    </source>
</evidence>
<evidence type="ECO:0000313" key="8">
    <source>
        <dbReference type="EMBL" id="CAD8595070.1"/>
    </source>
</evidence>
<keyword evidence="2 6" id="KW-0689">Ribosomal protein</keyword>
<evidence type="ECO:0000256" key="2">
    <source>
        <dbReference type="ARBA" id="ARBA00022980"/>
    </source>
</evidence>
<reference evidence="8" key="1">
    <citation type="submission" date="2021-01" db="EMBL/GenBank/DDBJ databases">
        <authorList>
            <person name="Corre E."/>
            <person name="Pelletier E."/>
            <person name="Niang G."/>
            <person name="Scheremetjew M."/>
            <person name="Finn R."/>
            <person name="Kale V."/>
            <person name="Holt S."/>
            <person name="Cochrane G."/>
            <person name="Meng A."/>
            <person name="Brown T."/>
            <person name="Cohen L."/>
        </authorList>
    </citation>
    <scope>NUCLEOTIDE SEQUENCE</scope>
    <source>
        <strain evidence="8">CCMP494</strain>
    </source>
</reference>
<feature type="region of interest" description="Disordered" evidence="7">
    <location>
        <begin position="154"/>
        <end position="225"/>
    </location>
</feature>
<evidence type="ECO:0000256" key="1">
    <source>
        <dbReference type="ARBA" id="ARBA00005251"/>
    </source>
</evidence>
<dbReference type="SUPFAM" id="SSF54211">
    <property type="entry name" value="Ribosomal protein S5 domain 2-like"/>
    <property type="match status" value="1"/>
</dbReference>
<proteinExistence type="inferred from homology"/>
<feature type="compositionally biased region" description="Basic and acidic residues" evidence="7">
    <location>
        <begin position="182"/>
        <end position="201"/>
    </location>
</feature>
<dbReference type="PANTHER" id="PTHR21569">
    <property type="entry name" value="RIBOSOMAL PROTEIN S9"/>
    <property type="match status" value="1"/>
</dbReference>
<name>A0A7S0PV84_MICPS</name>
<dbReference type="EMBL" id="HBEV01015988">
    <property type="protein sequence ID" value="CAD8595070.1"/>
    <property type="molecule type" value="Transcribed_RNA"/>
</dbReference>
<dbReference type="FunFam" id="3.30.230.10:FF:000001">
    <property type="entry name" value="30S ribosomal protein S9"/>
    <property type="match status" value="1"/>
</dbReference>
<dbReference type="InterPro" id="IPR014721">
    <property type="entry name" value="Ribsml_uS5_D2-typ_fold_subgr"/>
</dbReference>
<dbReference type="PROSITE" id="PS00360">
    <property type="entry name" value="RIBOSOMAL_S9"/>
    <property type="match status" value="1"/>
</dbReference>
<dbReference type="InterPro" id="IPR020568">
    <property type="entry name" value="Ribosomal_Su5_D2-typ_SF"/>
</dbReference>
<dbReference type="InterPro" id="IPR020574">
    <property type="entry name" value="Ribosomal_uS9_CS"/>
</dbReference>
<evidence type="ECO:0000256" key="7">
    <source>
        <dbReference type="SAM" id="MobiDB-lite"/>
    </source>
</evidence>
<dbReference type="Gene3D" id="3.30.230.10">
    <property type="match status" value="1"/>
</dbReference>
<dbReference type="InterPro" id="IPR023035">
    <property type="entry name" value="Ribosomal_uS9_bac/plastid"/>
</dbReference>
<protein>
    <recommendedName>
        <fullName evidence="4">Small ribosomal subunit protein uS9c</fullName>
    </recommendedName>
    <alternativeName>
        <fullName evidence="5">30S ribosomal protein S9, chloroplastic</fullName>
    </alternativeName>
</protein>
<evidence type="ECO:0000256" key="3">
    <source>
        <dbReference type="ARBA" id="ARBA00023274"/>
    </source>
</evidence>
<dbReference type="GO" id="GO:0006412">
    <property type="term" value="P:translation"/>
    <property type="evidence" value="ECO:0007669"/>
    <property type="project" value="InterPro"/>
</dbReference>
<feature type="compositionally biased region" description="Acidic residues" evidence="7">
    <location>
        <begin position="171"/>
        <end position="181"/>
    </location>
</feature>
<organism evidence="8">
    <name type="scientific">Micromonas pusilla</name>
    <name type="common">Picoplanktonic green alga</name>
    <name type="synonym">Chromulina pusilla</name>
    <dbReference type="NCBI Taxonomy" id="38833"/>
    <lineage>
        <taxon>Eukaryota</taxon>
        <taxon>Viridiplantae</taxon>
        <taxon>Chlorophyta</taxon>
        <taxon>Mamiellophyceae</taxon>
        <taxon>Mamiellales</taxon>
        <taxon>Mamiellaceae</taxon>
        <taxon>Micromonas</taxon>
    </lineage>
</organism>
<dbReference type="Pfam" id="PF00380">
    <property type="entry name" value="Ribosomal_S9"/>
    <property type="match status" value="1"/>
</dbReference>
<dbReference type="InterPro" id="IPR000754">
    <property type="entry name" value="Ribosomal_uS9"/>
</dbReference>
<dbReference type="GO" id="GO:0022627">
    <property type="term" value="C:cytosolic small ribosomal subunit"/>
    <property type="evidence" value="ECO:0007669"/>
    <property type="project" value="TreeGrafter"/>
</dbReference>
<feature type="compositionally biased region" description="Basic residues" evidence="7">
    <location>
        <begin position="319"/>
        <end position="338"/>
    </location>
</feature>
<evidence type="ECO:0000256" key="6">
    <source>
        <dbReference type="RuleBase" id="RU003815"/>
    </source>
</evidence>
<evidence type="ECO:0000256" key="5">
    <source>
        <dbReference type="ARBA" id="ARBA00035437"/>
    </source>
</evidence>
<feature type="region of interest" description="Disordered" evidence="7">
    <location>
        <begin position="313"/>
        <end position="338"/>
    </location>
</feature>
<accession>A0A7S0PV84</accession>
<dbReference type="GO" id="GO:0003735">
    <property type="term" value="F:structural constituent of ribosome"/>
    <property type="evidence" value="ECO:0007669"/>
    <property type="project" value="InterPro"/>
</dbReference>
<dbReference type="HAMAP" id="MF_00532_B">
    <property type="entry name" value="Ribosomal_uS9_B"/>
    <property type="match status" value="1"/>
</dbReference>